<keyword evidence="2" id="KW-1185">Reference proteome</keyword>
<reference evidence="1 2" key="1">
    <citation type="submission" date="2016-10" db="EMBL/GenBank/DDBJ databases">
        <authorList>
            <person name="de Groot N.N."/>
        </authorList>
    </citation>
    <scope>NUCLEOTIDE SEQUENCE [LARGE SCALE GENOMIC DNA]</scope>
    <source>
        <strain evidence="1 2">DSM 22900</strain>
    </source>
</reference>
<gene>
    <name evidence="1" type="ORF">SAMN05421747_12414</name>
</gene>
<protein>
    <submittedName>
        <fullName evidence="1">Uncharacterized protein</fullName>
    </submittedName>
</protein>
<dbReference type="RefSeq" id="WP_090975005.1">
    <property type="nucleotide sequence ID" value="NZ_FOLL01000024.1"/>
</dbReference>
<proteinExistence type="predicted"/>
<name>A0A1I1LUX8_9SPHI</name>
<organism evidence="1 2">
    <name type="scientific">Parapedobacter composti</name>
    <dbReference type="NCBI Taxonomy" id="623281"/>
    <lineage>
        <taxon>Bacteria</taxon>
        <taxon>Pseudomonadati</taxon>
        <taxon>Bacteroidota</taxon>
        <taxon>Sphingobacteriia</taxon>
        <taxon>Sphingobacteriales</taxon>
        <taxon>Sphingobacteriaceae</taxon>
        <taxon>Parapedobacter</taxon>
    </lineage>
</organism>
<sequence>MQAISDLNTFAKILTAKGYDGYFQTQGAYAGKLEDSISEYLENCRKGAEGAPKSQLLLTGFLQWAGDDKPYVECCMCVKYLNGKFFLHKMKVARKDQFGQLLKQTELTDLSVVTAPKAKEAIAMVSDAPEQKTVHRQKRFSL</sequence>
<dbReference type="Proteomes" id="UP000199577">
    <property type="component" value="Unassembled WGS sequence"/>
</dbReference>
<dbReference type="OrthoDB" id="979262at2"/>
<accession>A0A1I1LUX8</accession>
<evidence type="ECO:0000313" key="2">
    <source>
        <dbReference type="Proteomes" id="UP000199577"/>
    </source>
</evidence>
<dbReference type="EMBL" id="FOLL01000024">
    <property type="protein sequence ID" value="SFC76785.1"/>
    <property type="molecule type" value="Genomic_DNA"/>
</dbReference>
<evidence type="ECO:0000313" key="1">
    <source>
        <dbReference type="EMBL" id="SFC76785.1"/>
    </source>
</evidence>
<dbReference type="STRING" id="623281.SAMN05421747_12414"/>
<dbReference type="AlphaFoldDB" id="A0A1I1LUX8"/>